<accession>A0A0X3PRD8</accession>
<feature type="region of interest" description="Disordered" evidence="1">
    <location>
        <begin position="352"/>
        <end position="411"/>
    </location>
</feature>
<feature type="region of interest" description="Disordered" evidence="1">
    <location>
        <begin position="307"/>
        <end position="333"/>
    </location>
</feature>
<dbReference type="AlphaFoldDB" id="A0A0X3PRD8"/>
<feature type="region of interest" description="Disordered" evidence="1">
    <location>
        <begin position="205"/>
        <end position="236"/>
    </location>
</feature>
<sequence length="411" mass="45097">MQAVWTLDKNMELTDVRKSMSDSSICTIRVLVRPDNVEYAAKPGKRLLLQLNRLTEPSEDVQPSFYRQRTSTDDSRSSRCKRSYNENILTLPDSIIMSPDISGVATNNAGQFFGLPMRVQSATLRIVHFSLDCDDLTSEDCSHGELASGAFIRRIFHRPRHQRHCLDLTHKLTLQQLLSPMETEDSSIPLRRAVSLGNKMEISESQSAVAITPQQSSGFPQVTSTKQPSSNSSGRALVSVRESWNGGGSKLRRVARVAMGLNLKAVNWVLKRYLQLQSDSEFAQQNSSTGFGPALYWPQKTTISPLVGMHSSSKDNLSTRSTASKAPSPALDSKSGCIGRFVVLKAAVSNVNESASPRSESRRPSQEAENPQWSFTLDDNNSATASTDSPALSSATYWTVTSAHSARNSGP</sequence>
<organism evidence="2">
    <name type="scientific">Schistocephalus solidus</name>
    <name type="common">Tapeworm</name>
    <dbReference type="NCBI Taxonomy" id="70667"/>
    <lineage>
        <taxon>Eukaryota</taxon>
        <taxon>Metazoa</taxon>
        <taxon>Spiralia</taxon>
        <taxon>Lophotrochozoa</taxon>
        <taxon>Platyhelminthes</taxon>
        <taxon>Cestoda</taxon>
        <taxon>Eucestoda</taxon>
        <taxon>Diphyllobothriidea</taxon>
        <taxon>Diphyllobothriidae</taxon>
        <taxon>Schistocephalus</taxon>
    </lineage>
</organism>
<proteinExistence type="predicted"/>
<feature type="compositionally biased region" description="Polar residues" evidence="1">
    <location>
        <begin position="205"/>
        <end position="234"/>
    </location>
</feature>
<feature type="non-terminal residue" evidence="2">
    <location>
        <position position="411"/>
    </location>
</feature>
<protein>
    <submittedName>
        <fullName evidence="2">Uncharacterized protein</fullName>
    </submittedName>
</protein>
<evidence type="ECO:0000313" key="2">
    <source>
        <dbReference type="EMBL" id="JAP49766.1"/>
    </source>
</evidence>
<gene>
    <name evidence="2" type="ORF">TR149310</name>
</gene>
<feature type="region of interest" description="Disordered" evidence="1">
    <location>
        <begin position="60"/>
        <end position="79"/>
    </location>
</feature>
<feature type="compositionally biased region" description="Polar residues" evidence="1">
    <location>
        <begin position="371"/>
        <end position="411"/>
    </location>
</feature>
<name>A0A0X3PRD8_SCHSO</name>
<feature type="compositionally biased region" description="Polar residues" evidence="1">
    <location>
        <begin position="307"/>
        <end position="325"/>
    </location>
</feature>
<dbReference type="EMBL" id="GEEE01013459">
    <property type="protein sequence ID" value="JAP49766.1"/>
    <property type="molecule type" value="Transcribed_RNA"/>
</dbReference>
<evidence type="ECO:0000256" key="1">
    <source>
        <dbReference type="SAM" id="MobiDB-lite"/>
    </source>
</evidence>
<reference evidence="2" key="1">
    <citation type="submission" date="2016-01" db="EMBL/GenBank/DDBJ databases">
        <title>Reference transcriptome for the parasite Schistocephalus solidus: insights into the molecular evolution of parasitism.</title>
        <authorList>
            <person name="Hebert F.O."/>
            <person name="Grambauer S."/>
            <person name="Barber I."/>
            <person name="Landry C.R."/>
            <person name="Aubin-Horth N."/>
        </authorList>
    </citation>
    <scope>NUCLEOTIDE SEQUENCE</scope>
</reference>